<keyword evidence="2" id="KW-0349">Heme</keyword>
<dbReference type="GO" id="GO:0005344">
    <property type="term" value="F:oxygen carrier activity"/>
    <property type="evidence" value="ECO:0007669"/>
    <property type="project" value="InterPro"/>
</dbReference>
<accession>A0A2S2DYW4</accession>
<keyword evidence="3" id="KW-0479">Metal-binding</keyword>
<dbReference type="GO" id="GO:0019825">
    <property type="term" value="F:oxygen binding"/>
    <property type="evidence" value="ECO:0007669"/>
    <property type="project" value="InterPro"/>
</dbReference>
<evidence type="ECO:0000313" key="7">
    <source>
        <dbReference type="Proteomes" id="UP000245728"/>
    </source>
</evidence>
<evidence type="ECO:0000256" key="5">
    <source>
        <dbReference type="ARBA" id="ARBA00034496"/>
    </source>
</evidence>
<name>A0A2S2DYW4_9ALTE</name>
<dbReference type="PANTHER" id="PTHR47366">
    <property type="entry name" value="TWO-ON-TWO HEMOGLOBIN-3"/>
    <property type="match status" value="1"/>
</dbReference>
<dbReference type="InterPro" id="IPR001486">
    <property type="entry name" value="Hemoglobin_trunc"/>
</dbReference>
<keyword evidence="1" id="KW-0813">Transport</keyword>
<dbReference type="InterPro" id="IPR044203">
    <property type="entry name" value="GlbO/GLB3-like"/>
</dbReference>
<evidence type="ECO:0000256" key="3">
    <source>
        <dbReference type="ARBA" id="ARBA00022723"/>
    </source>
</evidence>
<dbReference type="GO" id="GO:0020037">
    <property type="term" value="F:heme binding"/>
    <property type="evidence" value="ECO:0007669"/>
    <property type="project" value="InterPro"/>
</dbReference>
<dbReference type="SUPFAM" id="SSF46458">
    <property type="entry name" value="Globin-like"/>
    <property type="match status" value="1"/>
</dbReference>
<gene>
    <name evidence="6" type="ORF">HMF8227_00030</name>
</gene>
<dbReference type="AlphaFoldDB" id="A0A2S2DYW4"/>
<sequence>MENDPNAAELLAIHQEDMSLTRQKFFEFMSGWLGGPQLFVEKYGHPRLRARHLHVAIDDTMVTQWLYCMQRALKQTLPERQHQELIWSNIQPLAWHMKNQDSGSSDSQSRG</sequence>
<evidence type="ECO:0000313" key="6">
    <source>
        <dbReference type="EMBL" id="AWL10543.1"/>
    </source>
</evidence>
<evidence type="ECO:0000256" key="4">
    <source>
        <dbReference type="ARBA" id="ARBA00023004"/>
    </source>
</evidence>
<dbReference type="InterPro" id="IPR009050">
    <property type="entry name" value="Globin-like_sf"/>
</dbReference>
<dbReference type="Pfam" id="PF01152">
    <property type="entry name" value="Bac_globin"/>
    <property type="match status" value="1"/>
</dbReference>
<keyword evidence="7" id="KW-1185">Reference proteome</keyword>
<evidence type="ECO:0000256" key="1">
    <source>
        <dbReference type="ARBA" id="ARBA00022448"/>
    </source>
</evidence>
<dbReference type="GO" id="GO:0046872">
    <property type="term" value="F:metal ion binding"/>
    <property type="evidence" value="ECO:0007669"/>
    <property type="project" value="UniProtKB-KW"/>
</dbReference>
<dbReference type="CDD" id="cd14773">
    <property type="entry name" value="TrHb2_PhHbO-like_O"/>
    <property type="match status" value="1"/>
</dbReference>
<proteinExistence type="inferred from homology"/>
<dbReference type="Proteomes" id="UP000245728">
    <property type="component" value="Chromosome"/>
</dbReference>
<dbReference type="Gene3D" id="1.10.490.10">
    <property type="entry name" value="Globins"/>
    <property type="match status" value="1"/>
</dbReference>
<keyword evidence="4" id="KW-0408">Iron</keyword>
<dbReference type="PANTHER" id="PTHR47366:SF1">
    <property type="entry name" value="TWO-ON-TWO HEMOGLOBIN-3"/>
    <property type="match status" value="1"/>
</dbReference>
<dbReference type="KEGG" id="salh:HMF8227_00030"/>
<comment type="similarity">
    <text evidence="5">Belongs to the truncated hemoglobin family. Group II subfamily.</text>
</comment>
<dbReference type="EMBL" id="CP029347">
    <property type="protein sequence ID" value="AWL10543.1"/>
    <property type="molecule type" value="Genomic_DNA"/>
</dbReference>
<evidence type="ECO:0000256" key="2">
    <source>
        <dbReference type="ARBA" id="ARBA00022617"/>
    </source>
</evidence>
<protein>
    <submittedName>
        <fullName evidence="6">Group 2 truncated hemoglobin YjbI</fullName>
    </submittedName>
</protein>
<reference evidence="6 7" key="1">
    <citation type="submission" date="2018-05" db="EMBL/GenBank/DDBJ databases">
        <title>Salinimonas sp. HMF8227 Genome sequencing and assembly.</title>
        <authorList>
            <person name="Kang H."/>
            <person name="Kang J."/>
            <person name="Cha I."/>
            <person name="Kim H."/>
            <person name="Joh K."/>
        </authorList>
    </citation>
    <scope>NUCLEOTIDE SEQUENCE [LARGE SCALE GENOMIC DNA]</scope>
    <source>
        <strain evidence="6 7">HMF8227</strain>
    </source>
</reference>
<dbReference type="InterPro" id="IPR012292">
    <property type="entry name" value="Globin/Proto"/>
</dbReference>
<organism evidence="6 7">
    <name type="scientific">Saliniradius amylolyticus</name>
    <dbReference type="NCBI Taxonomy" id="2183582"/>
    <lineage>
        <taxon>Bacteria</taxon>
        <taxon>Pseudomonadati</taxon>
        <taxon>Pseudomonadota</taxon>
        <taxon>Gammaproteobacteria</taxon>
        <taxon>Alteromonadales</taxon>
        <taxon>Alteromonadaceae</taxon>
        <taxon>Saliniradius</taxon>
    </lineage>
</organism>